<feature type="transmembrane region" description="Helical" evidence="1">
    <location>
        <begin position="105"/>
        <end position="125"/>
    </location>
</feature>
<dbReference type="PANTHER" id="PTHR38457:SF1">
    <property type="entry name" value="REGULATOR ABRB-RELATED"/>
    <property type="match status" value="1"/>
</dbReference>
<evidence type="ECO:0000313" key="2">
    <source>
        <dbReference type="EMBL" id="GAA0432907.1"/>
    </source>
</evidence>
<feature type="transmembrane region" description="Helical" evidence="1">
    <location>
        <begin position="78"/>
        <end position="99"/>
    </location>
</feature>
<dbReference type="InterPro" id="IPR017516">
    <property type="entry name" value="AbrB_dup"/>
</dbReference>
<name>A0ABN0Z4E6_9BACI</name>
<dbReference type="EMBL" id="BAAADM010000015">
    <property type="protein sequence ID" value="GAA0432907.1"/>
    <property type="molecule type" value="Genomic_DNA"/>
</dbReference>
<feature type="transmembrane region" description="Helical" evidence="1">
    <location>
        <begin position="49"/>
        <end position="66"/>
    </location>
</feature>
<feature type="transmembrane region" description="Helical" evidence="1">
    <location>
        <begin position="262"/>
        <end position="285"/>
    </location>
</feature>
<feature type="transmembrane region" description="Helical" evidence="1">
    <location>
        <begin position="233"/>
        <end position="250"/>
    </location>
</feature>
<feature type="transmembrane region" description="Helical" evidence="1">
    <location>
        <begin position="180"/>
        <end position="200"/>
    </location>
</feature>
<dbReference type="NCBIfam" id="TIGR03082">
    <property type="entry name" value="Gneg_AbrB_dup"/>
    <property type="match status" value="1"/>
</dbReference>
<feature type="transmembrane region" description="Helical" evidence="1">
    <location>
        <begin position="137"/>
        <end position="160"/>
    </location>
</feature>
<keyword evidence="1" id="KW-0812">Transmembrane</keyword>
<feature type="transmembrane region" description="Helical" evidence="1">
    <location>
        <begin position="325"/>
        <end position="343"/>
    </location>
</feature>
<reference evidence="2 3" key="1">
    <citation type="journal article" date="2019" name="Int. J. Syst. Evol. Microbiol.">
        <title>The Global Catalogue of Microorganisms (GCM) 10K type strain sequencing project: providing services to taxonomists for standard genome sequencing and annotation.</title>
        <authorList>
            <consortium name="The Broad Institute Genomics Platform"/>
            <consortium name="The Broad Institute Genome Sequencing Center for Infectious Disease"/>
            <person name="Wu L."/>
            <person name="Ma J."/>
        </authorList>
    </citation>
    <scope>NUCLEOTIDE SEQUENCE [LARGE SCALE GENOMIC DNA]</scope>
    <source>
        <strain evidence="2 3">JCM 12149</strain>
    </source>
</reference>
<evidence type="ECO:0000256" key="1">
    <source>
        <dbReference type="SAM" id="Phobius"/>
    </source>
</evidence>
<accession>A0ABN0Z4E6</accession>
<keyword evidence="1" id="KW-0472">Membrane</keyword>
<gene>
    <name evidence="2" type="ORF">GCM10008983_06930</name>
</gene>
<dbReference type="PANTHER" id="PTHR38457">
    <property type="entry name" value="REGULATOR ABRB-RELATED"/>
    <property type="match status" value="1"/>
</dbReference>
<comment type="caution">
    <text evidence="2">The sequence shown here is derived from an EMBL/GenBank/DDBJ whole genome shotgun (WGS) entry which is preliminary data.</text>
</comment>
<evidence type="ECO:0008006" key="4">
    <source>
        <dbReference type="Google" id="ProtNLM"/>
    </source>
</evidence>
<protein>
    <recommendedName>
        <fullName evidence="4">Membrane protein AbrB duplication</fullName>
    </recommendedName>
</protein>
<dbReference type="Pfam" id="PF05145">
    <property type="entry name" value="AbrB"/>
    <property type="match status" value="1"/>
</dbReference>
<evidence type="ECO:0000313" key="3">
    <source>
        <dbReference type="Proteomes" id="UP001501459"/>
    </source>
</evidence>
<feature type="transmembrane region" description="Helical" evidence="1">
    <location>
        <begin position="207"/>
        <end position="227"/>
    </location>
</feature>
<feature type="transmembrane region" description="Helical" evidence="1">
    <location>
        <begin position="12"/>
        <end position="37"/>
    </location>
</feature>
<dbReference type="InterPro" id="IPR007820">
    <property type="entry name" value="AbrB_fam"/>
</dbReference>
<sequence length="358" mass="38645">MQNVVVILVGFLNGYLFELLHVPAGWLLGAIAVGAIYRLFIADITFPPLLFDTALAIIGVSISLSIKIDMFKDVAGFLLPQLVSLVTLFVACFFLAKFLHRFSNLDAITALFCCLPAGASVMIALSREYKAKLSIVAAFQSVRIMMLVTTIPIIAGYISPLLDTQVVKNSGLEATEGNTIPMWGALVAYTLIVMTALALAIKWKIPVASFIYSIMLGFLVHSFAVPLPSMPDVMVGGGMAMLGVIIGARFDRESVAEFKRIGWTSLGILTAFFVLTFITTFIFYLMTPLDFTTSLLAIVPAGAAQMASVAALLDLDASIVAAIQVSRLVIIIITVPMIVPFLVNQEHHQQTIAHNNGL</sequence>
<proteinExistence type="predicted"/>
<keyword evidence="3" id="KW-1185">Reference proteome</keyword>
<dbReference type="RefSeq" id="WP_343751203.1">
    <property type="nucleotide sequence ID" value="NZ_BAAADM010000015.1"/>
</dbReference>
<keyword evidence="1" id="KW-1133">Transmembrane helix</keyword>
<dbReference type="Proteomes" id="UP001501459">
    <property type="component" value="Unassembled WGS sequence"/>
</dbReference>
<dbReference type="PIRSF" id="PIRSF038991">
    <property type="entry name" value="Protein_AbrB"/>
    <property type="match status" value="1"/>
</dbReference>
<organism evidence="2 3">
    <name type="scientific">Lentibacillus halophilus</name>
    <dbReference type="NCBI Taxonomy" id="295065"/>
    <lineage>
        <taxon>Bacteria</taxon>
        <taxon>Bacillati</taxon>
        <taxon>Bacillota</taxon>
        <taxon>Bacilli</taxon>
        <taxon>Bacillales</taxon>
        <taxon>Bacillaceae</taxon>
        <taxon>Lentibacillus</taxon>
    </lineage>
</organism>